<reference evidence="2" key="1">
    <citation type="journal article" date="2014" name="Int. J. Syst. Evol. Microbiol.">
        <title>Complete genome sequence of Corynebacterium casei LMG S-19264T (=DSM 44701T), isolated from a smear-ripened cheese.</title>
        <authorList>
            <consortium name="US DOE Joint Genome Institute (JGI-PGF)"/>
            <person name="Walter F."/>
            <person name="Albersmeier A."/>
            <person name="Kalinowski J."/>
            <person name="Ruckert C."/>
        </authorList>
    </citation>
    <scope>NUCLEOTIDE SEQUENCE</scope>
    <source>
        <strain evidence="2">CGMCC 1.7086</strain>
    </source>
</reference>
<keyword evidence="1" id="KW-0812">Transmembrane</keyword>
<keyword evidence="1" id="KW-1133">Transmembrane helix</keyword>
<accession>A0A918DNB6</accession>
<reference evidence="2" key="2">
    <citation type="submission" date="2020-09" db="EMBL/GenBank/DDBJ databases">
        <authorList>
            <person name="Sun Q."/>
            <person name="Zhou Y."/>
        </authorList>
    </citation>
    <scope>NUCLEOTIDE SEQUENCE</scope>
    <source>
        <strain evidence="2">CGMCC 1.7086</strain>
    </source>
</reference>
<evidence type="ECO:0000313" key="2">
    <source>
        <dbReference type="EMBL" id="GGO75198.1"/>
    </source>
</evidence>
<dbReference type="EMBL" id="BMLS01000010">
    <property type="protein sequence ID" value="GGO75198.1"/>
    <property type="molecule type" value="Genomic_DNA"/>
</dbReference>
<sequence>MSNKEFEQQLQRSVAQLTKEIQPQRDLWPGIEHALNHEQDSQPKSNSWAFQSMAAAFLMIGLFGWLGFNQMQGGDRTEQLVTVLSEPYQQQKQRLLASYANQPALTDNWQQQVQELDDAAAAIKLALKEEPDNPALLKMLKQVYQQQIDLIERVHAPAWQTI</sequence>
<keyword evidence="3" id="KW-1185">Reference proteome</keyword>
<dbReference type="RefSeq" id="WP_188699246.1">
    <property type="nucleotide sequence ID" value="NZ_BMLS01000010.1"/>
</dbReference>
<dbReference type="Proteomes" id="UP000606935">
    <property type="component" value="Unassembled WGS sequence"/>
</dbReference>
<name>A0A918DNB6_9ALTE</name>
<protein>
    <submittedName>
        <fullName evidence="2">Uncharacterized protein</fullName>
    </submittedName>
</protein>
<proteinExistence type="predicted"/>
<evidence type="ECO:0000313" key="3">
    <source>
        <dbReference type="Proteomes" id="UP000606935"/>
    </source>
</evidence>
<keyword evidence="1" id="KW-0472">Membrane</keyword>
<organism evidence="2 3">
    <name type="scientific">Bowmanella pacifica</name>
    <dbReference type="NCBI Taxonomy" id="502051"/>
    <lineage>
        <taxon>Bacteria</taxon>
        <taxon>Pseudomonadati</taxon>
        <taxon>Pseudomonadota</taxon>
        <taxon>Gammaproteobacteria</taxon>
        <taxon>Alteromonadales</taxon>
        <taxon>Alteromonadaceae</taxon>
        <taxon>Bowmanella</taxon>
    </lineage>
</organism>
<gene>
    <name evidence="2" type="ORF">GCM10010982_39800</name>
</gene>
<comment type="caution">
    <text evidence="2">The sequence shown here is derived from an EMBL/GenBank/DDBJ whole genome shotgun (WGS) entry which is preliminary data.</text>
</comment>
<dbReference type="AlphaFoldDB" id="A0A918DNB6"/>
<evidence type="ECO:0000256" key="1">
    <source>
        <dbReference type="SAM" id="Phobius"/>
    </source>
</evidence>
<feature type="transmembrane region" description="Helical" evidence="1">
    <location>
        <begin position="48"/>
        <end position="68"/>
    </location>
</feature>